<gene>
    <name evidence="2" type="ORF">B9G39_02840</name>
</gene>
<keyword evidence="2" id="KW-0808">Transferase</keyword>
<sequence length="370" mass="42044">MSMYVLQLCHDYKPPFLSVANQYAALFDDTPFKVVTVYLKGEPKEEVIKASKSSDVIFLNYSSKQLRGLKRQQIADLKKLHKKFNFKFVLAHRYKALFIASHIPNVPCVGIHHAFGDYQRLTRRWYVNKHRQRLFLLGVSDAVRDDMRGCLTKWNPSNIQTLYNRVDYDLLKSQLIDRESARKKLGLPLDKFVYANVGRLHPDKDQATLIKAFAQVIQKQSNSLLVIMGSGRLQRELEELTKTLGIMDSVLFLGQVKEAARYFTAFDSFVLSSDHEPFGMVLLEAMAAGLPIISTDCGGAKEVVSGCGALFTLGDDKALVNKMLEVHHYDSVMMNQLVDSMDRKVTKNFSYAAVKNCFWQIPFVQQISGV</sequence>
<dbReference type="PANTHER" id="PTHR12526">
    <property type="entry name" value="GLYCOSYLTRANSFERASE"/>
    <property type="match status" value="1"/>
</dbReference>
<accession>A0A4P9VJF8</accession>
<proteinExistence type="predicted"/>
<dbReference type="GO" id="GO:1901135">
    <property type="term" value="P:carbohydrate derivative metabolic process"/>
    <property type="evidence" value="ECO:0007669"/>
    <property type="project" value="UniProtKB-ARBA"/>
</dbReference>
<dbReference type="AlphaFoldDB" id="A0A4P9VJF8"/>
<reference evidence="2 3" key="1">
    <citation type="submission" date="2017-04" db="EMBL/GenBank/DDBJ databases">
        <title>Draft genome sequence of Zooshikella ganghwensis VG4 isolated from Red Sea sediments.</title>
        <authorList>
            <person name="Rehman Z."/>
            <person name="Alam I."/>
            <person name="Kamau A."/>
            <person name="Bajic V."/>
            <person name="Leiknes T."/>
        </authorList>
    </citation>
    <scope>NUCLEOTIDE SEQUENCE [LARGE SCALE GENOMIC DNA]</scope>
    <source>
        <strain evidence="2 3">VG4</strain>
    </source>
</reference>
<dbReference type="SUPFAM" id="SSF53756">
    <property type="entry name" value="UDP-Glycosyltransferase/glycogen phosphorylase"/>
    <property type="match status" value="1"/>
</dbReference>
<dbReference type="CDD" id="cd03811">
    <property type="entry name" value="GT4_GT28_WabH-like"/>
    <property type="match status" value="1"/>
</dbReference>
<dbReference type="PANTHER" id="PTHR12526:SF637">
    <property type="entry name" value="GLYCOSYLTRANSFERASE EPSF-RELATED"/>
    <property type="match status" value="1"/>
</dbReference>
<feature type="domain" description="Glycosyl transferase family 1" evidence="1">
    <location>
        <begin position="177"/>
        <end position="326"/>
    </location>
</feature>
<dbReference type="EMBL" id="NDXW01000001">
    <property type="protein sequence ID" value="RDH42464.1"/>
    <property type="molecule type" value="Genomic_DNA"/>
</dbReference>
<keyword evidence="3" id="KW-1185">Reference proteome</keyword>
<dbReference type="GO" id="GO:0016757">
    <property type="term" value="F:glycosyltransferase activity"/>
    <property type="evidence" value="ECO:0007669"/>
    <property type="project" value="InterPro"/>
</dbReference>
<name>A0A4P9VJF8_9GAMM</name>
<protein>
    <submittedName>
        <fullName evidence="2">Glycosyltransferase</fullName>
    </submittedName>
</protein>
<evidence type="ECO:0000313" key="3">
    <source>
        <dbReference type="Proteomes" id="UP000257039"/>
    </source>
</evidence>
<dbReference type="Pfam" id="PF00534">
    <property type="entry name" value="Glycos_transf_1"/>
    <property type="match status" value="1"/>
</dbReference>
<dbReference type="Gene3D" id="3.40.50.2000">
    <property type="entry name" value="Glycogen Phosphorylase B"/>
    <property type="match status" value="2"/>
</dbReference>
<evidence type="ECO:0000313" key="2">
    <source>
        <dbReference type="EMBL" id="RDH42464.1"/>
    </source>
</evidence>
<dbReference type="InterPro" id="IPR001296">
    <property type="entry name" value="Glyco_trans_1"/>
</dbReference>
<comment type="caution">
    <text evidence="2">The sequence shown here is derived from an EMBL/GenBank/DDBJ whole genome shotgun (WGS) entry which is preliminary data.</text>
</comment>
<evidence type="ECO:0000259" key="1">
    <source>
        <dbReference type="Pfam" id="PF00534"/>
    </source>
</evidence>
<dbReference type="Proteomes" id="UP000257039">
    <property type="component" value="Unassembled WGS sequence"/>
</dbReference>
<organism evidence="2 3">
    <name type="scientific">Zooshikella ganghwensis</name>
    <dbReference type="NCBI Taxonomy" id="202772"/>
    <lineage>
        <taxon>Bacteria</taxon>
        <taxon>Pseudomonadati</taxon>
        <taxon>Pseudomonadota</taxon>
        <taxon>Gammaproteobacteria</taxon>
        <taxon>Oceanospirillales</taxon>
        <taxon>Zooshikellaceae</taxon>
        <taxon>Zooshikella</taxon>
    </lineage>
</organism>